<keyword evidence="3" id="KW-1185">Reference proteome</keyword>
<organism evidence="2 3">
    <name type="scientific">Halorubrum alkaliphilum</name>
    <dbReference type="NCBI Taxonomy" id="261290"/>
    <lineage>
        <taxon>Archaea</taxon>
        <taxon>Methanobacteriati</taxon>
        <taxon>Methanobacteriota</taxon>
        <taxon>Stenosarchaea group</taxon>
        <taxon>Halobacteria</taxon>
        <taxon>Halobacteriales</taxon>
        <taxon>Haloferacaceae</taxon>
        <taxon>Halorubrum</taxon>
    </lineage>
</organism>
<accession>A0A8T4GHU6</accession>
<sequence>MPETGESPMELIDDEGNLFGIVNVVDALVVLLVLAVGVAGVALVFSGDDEPAPDIETTHATLDLGSQPAYVVDAINEGDTHAPDGNSELTITDVHLTPRGSDIGVTLRVELEGEVTDGGAIGYANAPPRLGRTLAIETPRYEVDGQIREVGDDDALDRAETTAIVSDTLDAETAEGVTPGDEVRLAGRTVATIQDTVTYATNDPDQSRLFAEVTVDAHREGETERFGDNPVRRGQGLTLPTSEYTIDGTIERVDGDLQLGETTTRTVTLRMDEVREDTAESIRPGMREGPVDDPIADITAVDVEPSIIIATGEDATVNVVDHPVNRDVTITADLQVRETPSGVRFKGESLRSGSTVTLDLGTIIVDAEVVSVSG</sequence>
<keyword evidence="1" id="KW-1133">Transmembrane helix</keyword>
<proteinExistence type="predicted"/>
<name>A0A8T4GHU6_9EURY</name>
<keyword evidence="1" id="KW-0472">Membrane</keyword>
<protein>
    <recommendedName>
        <fullName evidence="4">DUF4330 domain-containing protein</fullName>
    </recommendedName>
</protein>
<evidence type="ECO:0000256" key="1">
    <source>
        <dbReference type="SAM" id="Phobius"/>
    </source>
</evidence>
<feature type="transmembrane region" description="Helical" evidence="1">
    <location>
        <begin position="20"/>
        <end position="45"/>
    </location>
</feature>
<evidence type="ECO:0000313" key="3">
    <source>
        <dbReference type="Proteomes" id="UP000823588"/>
    </source>
</evidence>
<dbReference type="EMBL" id="JAGGKQ010000028">
    <property type="protein sequence ID" value="MBP1923713.1"/>
    <property type="molecule type" value="Genomic_DNA"/>
</dbReference>
<dbReference type="Pfam" id="PF14221">
    <property type="entry name" value="DUF4330"/>
    <property type="match status" value="2"/>
</dbReference>
<comment type="caution">
    <text evidence="2">The sequence shown here is derived from an EMBL/GenBank/DDBJ whole genome shotgun (WGS) entry which is preliminary data.</text>
</comment>
<keyword evidence="1" id="KW-0812">Transmembrane</keyword>
<dbReference type="InterPro" id="IPR025480">
    <property type="entry name" value="DUF4330"/>
</dbReference>
<evidence type="ECO:0008006" key="4">
    <source>
        <dbReference type="Google" id="ProtNLM"/>
    </source>
</evidence>
<reference evidence="2" key="1">
    <citation type="submission" date="2021-03" db="EMBL/GenBank/DDBJ databases">
        <title>Genomic Encyclopedia of Type Strains, Phase IV (KMG-IV): sequencing the most valuable type-strain genomes for metagenomic binning, comparative biology and taxonomic classification.</title>
        <authorList>
            <person name="Goeker M."/>
        </authorList>
    </citation>
    <scope>NUCLEOTIDE SEQUENCE</scope>
    <source>
        <strain evidence="2">DSM 23564</strain>
    </source>
</reference>
<evidence type="ECO:0000313" key="2">
    <source>
        <dbReference type="EMBL" id="MBP1923713.1"/>
    </source>
</evidence>
<dbReference type="Proteomes" id="UP000823588">
    <property type="component" value="Unassembled WGS sequence"/>
</dbReference>
<gene>
    <name evidence="2" type="ORF">J2751_002758</name>
</gene>
<dbReference type="AlphaFoldDB" id="A0A8T4GHU6"/>